<feature type="transmembrane region" description="Helical" evidence="6">
    <location>
        <begin position="171"/>
        <end position="192"/>
    </location>
</feature>
<feature type="region of interest" description="Disordered" evidence="5">
    <location>
        <begin position="18"/>
        <end position="51"/>
    </location>
</feature>
<sequence>MFFLVFRLLRIGVNQAKKRKNGGGDQQQHDGWYDNGNREMQGGITGPGDRSATKSTLDSILRFFQFVMGLTVVGLYGVDIHHAHKKNVSADAKWVYAEVTAGMAVVTATIILLTPFFMKKRSITSVHALQLPAFVWESVLCVLWLTLFGIFGKMYIGEDAEGDSGITRMKHAVWVDLVNLLMWTGTATWCGLRWWKGKASAPEPFESDKVYEQ</sequence>
<dbReference type="PANTHER" id="PTHR42083">
    <property type="entry name" value="MARVEL DOMAIN-CONTAINING PROTEIN"/>
    <property type="match status" value="1"/>
</dbReference>
<dbReference type="PANTHER" id="PTHR42083:SF1">
    <property type="entry name" value="MARVEL DOMAIN-CONTAINING PROTEIN"/>
    <property type="match status" value="1"/>
</dbReference>
<gene>
    <name evidence="9" type="ORF">TRUGW13939_10620</name>
</gene>
<evidence type="ECO:0000259" key="8">
    <source>
        <dbReference type="Pfam" id="PF01284"/>
    </source>
</evidence>
<evidence type="ECO:0000256" key="3">
    <source>
        <dbReference type="ARBA" id="ARBA00022989"/>
    </source>
</evidence>
<keyword evidence="4 6" id="KW-0472">Membrane</keyword>
<feature type="transmembrane region" description="Helical" evidence="6">
    <location>
        <begin position="94"/>
        <end position="117"/>
    </location>
</feature>
<dbReference type="GO" id="GO:0016020">
    <property type="term" value="C:membrane"/>
    <property type="evidence" value="ECO:0007669"/>
    <property type="project" value="UniProtKB-SubCell"/>
</dbReference>
<evidence type="ECO:0000256" key="2">
    <source>
        <dbReference type="ARBA" id="ARBA00022692"/>
    </source>
</evidence>
<keyword evidence="10" id="KW-1185">Reference proteome</keyword>
<dbReference type="Proteomes" id="UP000509510">
    <property type="component" value="Chromosome VI"/>
</dbReference>
<name>A0A7H8RAI0_TALRU</name>
<evidence type="ECO:0000256" key="7">
    <source>
        <dbReference type="SAM" id="SignalP"/>
    </source>
</evidence>
<proteinExistence type="predicted"/>
<evidence type="ECO:0000256" key="4">
    <source>
        <dbReference type="ARBA" id="ARBA00023136"/>
    </source>
</evidence>
<keyword evidence="2 6" id="KW-0812">Transmembrane</keyword>
<keyword evidence="7" id="KW-0732">Signal</keyword>
<feature type="transmembrane region" description="Helical" evidence="6">
    <location>
        <begin position="60"/>
        <end position="78"/>
    </location>
</feature>
<dbReference type="EMBL" id="CP055903">
    <property type="protein sequence ID" value="QKX63450.1"/>
    <property type="molecule type" value="Genomic_DNA"/>
</dbReference>
<feature type="signal peptide" evidence="7">
    <location>
        <begin position="1"/>
        <end position="16"/>
    </location>
</feature>
<organism evidence="9 10">
    <name type="scientific">Talaromyces rugulosus</name>
    <name type="common">Penicillium rugulosum</name>
    <dbReference type="NCBI Taxonomy" id="121627"/>
    <lineage>
        <taxon>Eukaryota</taxon>
        <taxon>Fungi</taxon>
        <taxon>Dikarya</taxon>
        <taxon>Ascomycota</taxon>
        <taxon>Pezizomycotina</taxon>
        <taxon>Eurotiomycetes</taxon>
        <taxon>Eurotiomycetidae</taxon>
        <taxon>Eurotiales</taxon>
        <taxon>Trichocomaceae</taxon>
        <taxon>Talaromyces</taxon>
        <taxon>Talaromyces sect. Islandici</taxon>
    </lineage>
</organism>
<evidence type="ECO:0000313" key="9">
    <source>
        <dbReference type="EMBL" id="QKX63450.1"/>
    </source>
</evidence>
<dbReference type="Pfam" id="PF01284">
    <property type="entry name" value="MARVEL"/>
    <property type="match status" value="1"/>
</dbReference>
<evidence type="ECO:0000256" key="6">
    <source>
        <dbReference type="SAM" id="Phobius"/>
    </source>
</evidence>
<feature type="chain" id="PRO_5028984333" description="MARVEL domain-containing protein" evidence="7">
    <location>
        <begin position="17"/>
        <end position="213"/>
    </location>
</feature>
<dbReference type="RefSeq" id="XP_035349624.1">
    <property type="nucleotide sequence ID" value="XM_035493731.1"/>
</dbReference>
<reference evidence="10" key="1">
    <citation type="submission" date="2020-06" db="EMBL/GenBank/DDBJ databases">
        <title>A chromosome-scale genome assembly of Talaromyces rugulosus W13939.</title>
        <authorList>
            <person name="Wang B."/>
            <person name="Guo L."/>
            <person name="Ye K."/>
            <person name="Wang L."/>
        </authorList>
    </citation>
    <scope>NUCLEOTIDE SEQUENCE [LARGE SCALE GENOMIC DNA]</scope>
    <source>
        <strain evidence="10">W13939</strain>
    </source>
</reference>
<dbReference type="AlphaFoldDB" id="A0A7H8RAI0"/>
<dbReference type="KEGG" id="trg:TRUGW13939_10620"/>
<keyword evidence="3 6" id="KW-1133">Transmembrane helix</keyword>
<evidence type="ECO:0000256" key="5">
    <source>
        <dbReference type="SAM" id="MobiDB-lite"/>
    </source>
</evidence>
<protein>
    <recommendedName>
        <fullName evidence="8">MARVEL domain-containing protein</fullName>
    </recommendedName>
</protein>
<evidence type="ECO:0000256" key="1">
    <source>
        <dbReference type="ARBA" id="ARBA00004141"/>
    </source>
</evidence>
<evidence type="ECO:0000313" key="10">
    <source>
        <dbReference type="Proteomes" id="UP000509510"/>
    </source>
</evidence>
<accession>A0A7H8RAI0</accession>
<feature type="domain" description="MARVEL" evidence="8">
    <location>
        <begin position="57"/>
        <end position="187"/>
    </location>
</feature>
<feature type="transmembrane region" description="Helical" evidence="6">
    <location>
        <begin position="129"/>
        <end position="151"/>
    </location>
</feature>
<dbReference type="OrthoDB" id="5363290at2759"/>
<dbReference type="InterPro" id="IPR008253">
    <property type="entry name" value="Marvel"/>
</dbReference>
<comment type="subcellular location">
    <subcellularLocation>
        <location evidence="1">Membrane</location>
        <topology evidence="1">Multi-pass membrane protein</topology>
    </subcellularLocation>
</comment>
<dbReference type="GeneID" id="55998099"/>